<dbReference type="AlphaFoldDB" id="A0A6A5FT11"/>
<accession>A0A6A5FT11</accession>
<proteinExistence type="predicted"/>
<evidence type="ECO:0000256" key="1">
    <source>
        <dbReference type="SAM" id="Phobius"/>
    </source>
</evidence>
<dbReference type="EMBL" id="WUAV01000006">
    <property type="protein sequence ID" value="KAF1745692.1"/>
    <property type="molecule type" value="Genomic_DNA"/>
</dbReference>
<organism evidence="2 3">
    <name type="scientific">Caenorhabditis remanei</name>
    <name type="common">Caenorhabditis vulgaris</name>
    <dbReference type="NCBI Taxonomy" id="31234"/>
    <lineage>
        <taxon>Eukaryota</taxon>
        <taxon>Metazoa</taxon>
        <taxon>Ecdysozoa</taxon>
        <taxon>Nematoda</taxon>
        <taxon>Chromadorea</taxon>
        <taxon>Rhabditida</taxon>
        <taxon>Rhabditina</taxon>
        <taxon>Rhabditomorpha</taxon>
        <taxon>Rhabditoidea</taxon>
        <taxon>Rhabditidae</taxon>
        <taxon>Peloderinae</taxon>
        <taxon>Caenorhabditis</taxon>
    </lineage>
</organism>
<keyword evidence="1" id="KW-0472">Membrane</keyword>
<feature type="transmembrane region" description="Helical" evidence="1">
    <location>
        <begin position="403"/>
        <end position="427"/>
    </location>
</feature>
<dbReference type="CTD" id="9809511"/>
<sequence>MKVPPNIHEDSYQELVSAQKEYRNQEECPRLEGNEEIGQLANRFLNLGGTSHFLRLNALIFDDTIKNIIACGYGSHLLEELAKFEPNMYTHEYAVAMFVMLCNWDLTPTVIINQQHQNYLDALRTATIALFKHLFRMPYELSQFLVLTRTTEWTTQYRLTIIMWYMEKTEDELVLYTRYWPIVGNFTHLKLWKLCKDEFVDLSHYLRILDLLERTEIYGLRALPQIKPVVDIMGARLTVFHLGKYRIVRELKRYDREVIEALLNDEHWVEQASALNILITRKHYESNINIRQDIRMCGLFSDAYRRMCKSDTDISHRVCVITGVFSAESKKKESLMLESTDITAALMEDLMRNKNAKMYTSHRPMNLVGFYSKYELEMGPLYAWQHCKYNPRLIFECATRNHIIFDFFVLVCITSQSIPVAGVILMFDNYKRLVNSNAKFIIIGSDSLAEYEQLGDRQDVILFSGVKSTTYHLVKLYMNL</sequence>
<evidence type="ECO:0000313" key="2">
    <source>
        <dbReference type="EMBL" id="KAF1745692.1"/>
    </source>
</evidence>
<dbReference type="KEGG" id="crq:GCK72_022139"/>
<dbReference type="GeneID" id="9809511"/>
<dbReference type="RefSeq" id="XP_003107035.2">
    <property type="nucleotide sequence ID" value="XM_003106987.2"/>
</dbReference>
<gene>
    <name evidence="2" type="ORF">GCK72_022139</name>
</gene>
<protein>
    <submittedName>
        <fullName evidence="2">Uncharacterized protein</fullName>
    </submittedName>
</protein>
<name>A0A6A5FT11_CAERE</name>
<keyword evidence="1" id="KW-1133">Transmembrane helix</keyword>
<comment type="caution">
    <text evidence="2">The sequence shown here is derived from an EMBL/GenBank/DDBJ whole genome shotgun (WGS) entry which is preliminary data.</text>
</comment>
<reference evidence="2 3" key="1">
    <citation type="submission" date="2019-12" db="EMBL/GenBank/DDBJ databases">
        <title>Chromosome-level assembly of the Caenorhabditis remanei genome.</title>
        <authorList>
            <person name="Teterina A.A."/>
            <person name="Willis J.H."/>
            <person name="Phillips P.C."/>
        </authorList>
    </citation>
    <scope>NUCLEOTIDE SEQUENCE [LARGE SCALE GENOMIC DNA]</scope>
    <source>
        <strain evidence="2 3">PX506</strain>
        <tissue evidence="2">Whole organism</tissue>
    </source>
</reference>
<dbReference type="Proteomes" id="UP000483820">
    <property type="component" value="Chromosome X"/>
</dbReference>
<keyword evidence="1" id="KW-0812">Transmembrane</keyword>
<evidence type="ECO:0000313" key="3">
    <source>
        <dbReference type="Proteomes" id="UP000483820"/>
    </source>
</evidence>